<keyword evidence="2" id="KW-1133">Transmembrane helix</keyword>
<dbReference type="OrthoDB" id="2163268at2759"/>
<feature type="compositionally biased region" description="Basic residues" evidence="1">
    <location>
        <begin position="291"/>
        <end position="301"/>
    </location>
</feature>
<evidence type="ECO:0000256" key="2">
    <source>
        <dbReference type="SAM" id="Phobius"/>
    </source>
</evidence>
<reference evidence="4" key="1">
    <citation type="journal article" date="2019" name="Nat. Commun.">
        <title>Expansion of phycobilisome linker gene families in mesophilic red algae.</title>
        <authorList>
            <person name="Lee J."/>
            <person name="Kim D."/>
            <person name="Bhattacharya D."/>
            <person name="Yoon H.S."/>
        </authorList>
    </citation>
    <scope>NUCLEOTIDE SEQUENCE [LARGE SCALE GENOMIC DNA]</scope>
    <source>
        <strain evidence="4">CCMP 1328</strain>
    </source>
</reference>
<sequence length="923" mass="101972">MEHGLLSGERVDRHARWTPARLTRAQLVPWGVGVSVLLCCAFAWIAVAPDRLRSDVKGTQHVGADASTDTRTVHMELRQSKTPGSSVSGKYDFTQFISFTINTMGGLEKGIECEAGFQKRDGHCLLGYEDPFVDIGRRFSVMAEALFAMNEHMLEDELENHKVGHSLVDPAENVLKIFAMPDLYWHGGGQYGAYKSHSLMDQNSPINLMLRSTLEVLQHPRYKDWLFILGTMLFYNDTSAGSHKLRKGEVAFATVAPIIRGGPGGKKILMKKEFISNQVLANSSAHDHHHPESHHHHHFHHDTRDAPGAIVQLTAGSEAHRRLKENNITVLRHEKVIVVEGIRVGIEISHEHSQNVLLTELEAEGKDKAVHVHVIVSAGVEIEDGVNPVSPYGVTYMVDGASATSAACRRFGNLNKFNPDTSCRKNDRDDLKSIPWGLDQYSGFFPAASCFTAVSSASLQGVFSRYRKQGCGWTLHHYGLHDAYDPEDKVLPSLDFYPSVKLPAAEIGDMLNPPFGKEERRIKHRSEQTTGRYNATQFIAFTLNTFGGVASEGECSSQSVVSDIGTCYLGAKNHTEDVLARYQILEKALGSIKRHMEEDSHDVIDPSPRTLKIMSLPEFYWRGPEGAYRSDTMFNDTGALVSLNSALSSIAERDEFEDWLFVFGTVLIYNDTSTYAKEHGGVAFFNFAPIVKGGSRWQERYLVTKQYVSGIDFLDRVKLPNPRRLGITEYGVFSDWARKEFKKRNMTLVENNVLEVDGIRIGIEICLDHAEGALHSALESDYNGTDVQVHLITSAGMSIEAGPNPLLPGGVTYISDGSASSAACRRSHTETGPADVSKVCREPLGQKSRKSIPLNMPGYSGFFLPASCFDAVDLADFKGFFSENRKQGCANALSKSGLDILGEGNFISPTIDVYPTVELANPA</sequence>
<dbReference type="AlphaFoldDB" id="A0A5J4YTH7"/>
<evidence type="ECO:0000256" key="1">
    <source>
        <dbReference type="SAM" id="MobiDB-lite"/>
    </source>
</evidence>
<evidence type="ECO:0000313" key="3">
    <source>
        <dbReference type="EMBL" id="KAA8494656.1"/>
    </source>
</evidence>
<accession>A0A5J4YTH7</accession>
<gene>
    <name evidence="3" type="ORF">FVE85_2897</name>
</gene>
<dbReference type="Proteomes" id="UP000324585">
    <property type="component" value="Unassembled WGS sequence"/>
</dbReference>
<protein>
    <submittedName>
        <fullName evidence="3">Uncharacterized protein</fullName>
    </submittedName>
</protein>
<name>A0A5J4YTH7_PORPP</name>
<keyword evidence="4" id="KW-1185">Reference proteome</keyword>
<keyword evidence="2" id="KW-0812">Transmembrane</keyword>
<evidence type="ECO:0000313" key="4">
    <source>
        <dbReference type="Proteomes" id="UP000324585"/>
    </source>
</evidence>
<feature type="transmembrane region" description="Helical" evidence="2">
    <location>
        <begin position="27"/>
        <end position="47"/>
    </location>
</feature>
<comment type="caution">
    <text evidence="3">The sequence shown here is derived from an EMBL/GenBank/DDBJ whole genome shotgun (WGS) entry which is preliminary data.</text>
</comment>
<keyword evidence="2" id="KW-0472">Membrane</keyword>
<proteinExistence type="predicted"/>
<organism evidence="3 4">
    <name type="scientific">Porphyridium purpureum</name>
    <name type="common">Red alga</name>
    <name type="synonym">Porphyridium cruentum</name>
    <dbReference type="NCBI Taxonomy" id="35688"/>
    <lineage>
        <taxon>Eukaryota</taxon>
        <taxon>Rhodophyta</taxon>
        <taxon>Bangiophyceae</taxon>
        <taxon>Porphyridiales</taxon>
        <taxon>Porphyridiaceae</taxon>
        <taxon>Porphyridium</taxon>
    </lineage>
</organism>
<dbReference type="EMBL" id="VRMN01000004">
    <property type="protein sequence ID" value="KAA8494656.1"/>
    <property type="molecule type" value="Genomic_DNA"/>
</dbReference>
<feature type="region of interest" description="Disordered" evidence="1">
    <location>
        <begin position="282"/>
        <end position="303"/>
    </location>
</feature>